<dbReference type="PANTHER" id="PTHR23514">
    <property type="entry name" value="BYPASS OF STOP CODON PROTEIN 6"/>
    <property type="match status" value="1"/>
</dbReference>
<sequence length="390" mass="42435">MNSKNKVITQTFYTFFVNGLLALMIGSIMPFIIQEYDISYVVAGMFISLHSFGNLFSSLLVGYSVYRFGRKISIVCLSSLSAIAFTGIILTTNIPLLYLLFFLTGIARGSVSNVNNGIINDIAVGKSGMLNLLHTFFAVGAFLTPIIASFITGMGYSWKWVVIIGIVFSITSVFIYALMRMELINQSEKTQDEDENEPINRVPYYKSVDFYLAAALAFFYLGAENSVNGWLVTYFSDTGIMSTAYAQRLLSVLWVIIIVGRLLTAYLSRYLKAKSLILINSIGATLFFIILVLNRNIIVVTVSLIFFGFFLAGVFPTTISSVGRIVKGSSGGIAVLLAFAGIGGTILPAITGAVAERVGMAGGMTLIAMDICLMLICAIVIKIRGDQVTT</sequence>
<dbReference type="RefSeq" id="WP_132280295.1">
    <property type="nucleotide sequence ID" value="NZ_SMGQ01000011.1"/>
</dbReference>
<accession>A0A4V2Q1M4</accession>
<keyword evidence="6 7" id="KW-0472">Membrane</keyword>
<dbReference type="OrthoDB" id="44917at2"/>
<feature type="transmembrane region" description="Helical" evidence="7">
    <location>
        <begin position="361"/>
        <end position="381"/>
    </location>
</feature>
<dbReference type="InterPro" id="IPR036259">
    <property type="entry name" value="MFS_trans_sf"/>
</dbReference>
<feature type="transmembrane region" description="Helical" evidence="7">
    <location>
        <begin position="157"/>
        <end position="179"/>
    </location>
</feature>
<feature type="transmembrane region" description="Helical" evidence="7">
    <location>
        <begin position="276"/>
        <end position="293"/>
    </location>
</feature>
<comment type="subcellular location">
    <subcellularLocation>
        <location evidence="1">Cell membrane</location>
        <topology evidence="1">Multi-pass membrane protein</topology>
    </subcellularLocation>
</comment>
<dbReference type="GO" id="GO:0005886">
    <property type="term" value="C:plasma membrane"/>
    <property type="evidence" value="ECO:0007669"/>
    <property type="project" value="UniProtKB-SubCell"/>
</dbReference>
<evidence type="ECO:0000256" key="7">
    <source>
        <dbReference type="SAM" id="Phobius"/>
    </source>
</evidence>
<feature type="transmembrane region" description="Helical" evidence="7">
    <location>
        <begin position="210"/>
        <end position="233"/>
    </location>
</feature>
<dbReference type="PANTHER" id="PTHR23514:SF3">
    <property type="entry name" value="BYPASS OF STOP CODON PROTEIN 6"/>
    <property type="match status" value="1"/>
</dbReference>
<feature type="transmembrane region" description="Helical" evidence="7">
    <location>
        <begin position="96"/>
        <end position="118"/>
    </location>
</feature>
<evidence type="ECO:0000313" key="10">
    <source>
        <dbReference type="Proteomes" id="UP000294545"/>
    </source>
</evidence>
<dbReference type="InterPro" id="IPR051788">
    <property type="entry name" value="MFS_Transporter"/>
</dbReference>
<keyword evidence="4 7" id="KW-0812">Transmembrane</keyword>
<dbReference type="EMBL" id="SMGQ01000011">
    <property type="protein sequence ID" value="TCK98181.1"/>
    <property type="molecule type" value="Genomic_DNA"/>
</dbReference>
<feature type="transmembrane region" description="Helical" evidence="7">
    <location>
        <begin position="245"/>
        <end position="264"/>
    </location>
</feature>
<evidence type="ECO:0000256" key="5">
    <source>
        <dbReference type="ARBA" id="ARBA00022989"/>
    </source>
</evidence>
<dbReference type="PROSITE" id="PS50850">
    <property type="entry name" value="MFS"/>
    <property type="match status" value="1"/>
</dbReference>
<feature type="transmembrane region" description="Helical" evidence="7">
    <location>
        <begin position="331"/>
        <end position="355"/>
    </location>
</feature>
<dbReference type="GO" id="GO:0022857">
    <property type="term" value="F:transmembrane transporter activity"/>
    <property type="evidence" value="ECO:0007669"/>
    <property type="project" value="InterPro"/>
</dbReference>
<feature type="transmembrane region" description="Helical" evidence="7">
    <location>
        <begin position="38"/>
        <end position="60"/>
    </location>
</feature>
<keyword evidence="3" id="KW-0813">Transport</keyword>
<evidence type="ECO:0000256" key="3">
    <source>
        <dbReference type="ARBA" id="ARBA00022448"/>
    </source>
</evidence>
<evidence type="ECO:0000256" key="2">
    <source>
        <dbReference type="ARBA" id="ARBA00008335"/>
    </source>
</evidence>
<reference evidence="9 10" key="1">
    <citation type="submission" date="2019-03" db="EMBL/GenBank/DDBJ databases">
        <title>Genomic Encyclopedia of Type Strains, Phase IV (KMG-IV): sequencing the most valuable type-strain genomes for metagenomic binning, comparative biology and taxonomic classification.</title>
        <authorList>
            <person name="Goeker M."/>
        </authorList>
    </citation>
    <scope>NUCLEOTIDE SEQUENCE [LARGE SCALE GENOMIC DNA]</scope>
    <source>
        <strain evidence="9 10">DSM 24176</strain>
    </source>
</reference>
<evidence type="ECO:0000259" key="8">
    <source>
        <dbReference type="PROSITE" id="PS50850"/>
    </source>
</evidence>
<dbReference type="AlphaFoldDB" id="A0A4V2Q1M4"/>
<organism evidence="9 10">
    <name type="scientific">Natranaerovirga hydrolytica</name>
    <dbReference type="NCBI Taxonomy" id="680378"/>
    <lineage>
        <taxon>Bacteria</taxon>
        <taxon>Bacillati</taxon>
        <taxon>Bacillota</taxon>
        <taxon>Clostridia</taxon>
        <taxon>Lachnospirales</taxon>
        <taxon>Natranaerovirgaceae</taxon>
        <taxon>Natranaerovirga</taxon>
    </lineage>
</organism>
<evidence type="ECO:0000256" key="4">
    <source>
        <dbReference type="ARBA" id="ARBA00022692"/>
    </source>
</evidence>
<feature type="transmembrane region" description="Helical" evidence="7">
    <location>
        <begin position="299"/>
        <end position="319"/>
    </location>
</feature>
<dbReference type="InterPro" id="IPR020846">
    <property type="entry name" value="MFS_dom"/>
</dbReference>
<proteinExistence type="inferred from homology"/>
<evidence type="ECO:0000256" key="6">
    <source>
        <dbReference type="ARBA" id="ARBA00023136"/>
    </source>
</evidence>
<feature type="transmembrane region" description="Helical" evidence="7">
    <location>
        <begin position="130"/>
        <end position="151"/>
    </location>
</feature>
<feature type="domain" description="Major facilitator superfamily (MFS) profile" evidence="8">
    <location>
        <begin position="7"/>
        <end position="386"/>
    </location>
</feature>
<name>A0A4V2Q1M4_9FIRM</name>
<dbReference type="Pfam" id="PF07690">
    <property type="entry name" value="MFS_1"/>
    <property type="match status" value="1"/>
</dbReference>
<dbReference type="Proteomes" id="UP000294545">
    <property type="component" value="Unassembled WGS sequence"/>
</dbReference>
<keyword evidence="10" id="KW-1185">Reference proteome</keyword>
<comment type="similarity">
    <text evidence="2">Belongs to the major facilitator superfamily.</text>
</comment>
<keyword evidence="5 7" id="KW-1133">Transmembrane helix</keyword>
<protein>
    <submittedName>
        <fullName evidence="9">Fucose permease</fullName>
    </submittedName>
</protein>
<gene>
    <name evidence="9" type="ORF">EDC19_0599</name>
</gene>
<dbReference type="Gene3D" id="1.20.1250.20">
    <property type="entry name" value="MFS general substrate transporter like domains"/>
    <property type="match status" value="2"/>
</dbReference>
<feature type="transmembrane region" description="Helical" evidence="7">
    <location>
        <begin position="12"/>
        <end position="32"/>
    </location>
</feature>
<evidence type="ECO:0000313" key="9">
    <source>
        <dbReference type="EMBL" id="TCK98181.1"/>
    </source>
</evidence>
<dbReference type="InterPro" id="IPR011701">
    <property type="entry name" value="MFS"/>
</dbReference>
<evidence type="ECO:0000256" key="1">
    <source>
        <dbReference type="ARBA" id="ARBA00004651"/>
    </source>
</evidence>
<comment type="caution">
    <text evidence="9">The sequence shown here is derived from an EMBL/GenBank/DDBJ whole genome shotgun (WGS) entry which is preliminary data.</text>
</comment>
<dbReference type="SUPFAM" id="SSF103473">
    <property type="entry name" value="MFS general substrate transporter"/>
    <property type="match status" value="1"/>
</dbReference>
<feature type="transmembrane region" description="Helical" evidence="7">
    <location>
        <begin position="72"/>
        <end position="90"/>
    </location>
</feature>